<dbReference type="GO" id="GO:1990573">
    <property type="term" value="P:potassium ion import across plasma membrane"/>
    <property type="evidence" value="ECO:0007669"/>
    <property type="project" value="TreeGrafter"/>
</dbReference>
<dbReference type="InterPro" id="IPR004841">
    <property type="entry name" value="AA-permease/SLC12A_dom"/>
</dbReference>
<evidence type="ECO:0000256" key="1">
    <source>
        <dbReference type="ARBA" id="ARBA00004141"/>
    </source>
</evidence>
<evidence type="ECO:0000256" key="5">
    <source>
        <dbReference type="SAM" id="Phobius"/>
    </source>
</evidence>
<dbReference type="Proteomes" id="UP000582659">
    <property type="component" value="Unassembled WGS sequence"/>
</dbReference>
<dbReference type="GO" id="GO:0006884">
    <property type="term" value="P:cell volume homeostasis"/>
    <property type="evidence" value="ECO:0007669"/>
    <property type="project" value="TreeGrafter"/>
</dbReference>
<gene>
    <name evidence="7" type="ORF">BXYJ_LOCUS15803</name>
    <name evidence="8" type="ORF">BXYJ_LOCUS15806</name>
</gene>
<dbReference type="GO" id="GO:0015379">
    <property type="term" value="F:potassium:chloride symporter activity"/>
    <property type="evidence" value="ECO:0007669"/>
    <property type="project" value="TreeGrafter"/>
</dbReference>
<dbReference type="InterPro" id="IPR004842">
    <property type="entry name" value="SLC12A_fam"/>
</dbReference>
<feature type="domain" description="Amino acid permease/ SLC12A" evidence="6">
    <location>
        <begin position="29"/>
        <end position="90"/>
    </location>
</feature>
<evidence type="ECO:0000313" key="7">
    <source>
        <dbReference type="EMBL" id="CAD5235712.1"/>
    </source>
</evidence>
<dbReference type="EMBL" id="CAJFDI010000006">
    <property type="protein sequence ID" value="CAD5235715.1"/>
    <property type="molecule type" value="Genomic_DNA"/>
</dbReference>
<dbReference type="GO" id="GO:0055064">
    <property type="term" value="P:chloride ion homeostasis"/>
    <property type="evidence" value="ECO:0007669"/>
    <property type="project" value="TreeGrafter"/>
</dbReference>
<dbReference type="PANTHER" id="PTHR11827">
    <property type="entry name" value="SOLUTE CARRIER FAMILY 12, CATION COTRANSPORTERS"/>
    <property type="match status" value="1"/>
</dbReference>
<proteinExistence type="predicted"/>
<dbReference type="PANTHER" id="PTHR11827:SF73">
    <property type="entry name" value="KAZACHOC, ISOFORM G"/>
    <property type="match status" value="1"/>
</dbReference>
<evidence type="ECO:0000259" key="6">
    <source>
        <dbReference type="Pfam" id="PF00324"/>
    </source>
</evidence>
<dbReference type="GO" id="GO:0045202">
    <property type="term" value="C:synapse"/>
    <property type="evidence" value="ECO:0007669"/>
    <property type="project" value="GOC"/>
</dbReference>
<dbReference type="SMR" id="A0A1I7S0G9"/>
<evidence type="ECO:0000256" key="3">
    <source>
        <dbReference type="ARBA" id="ARBA00022989"/>
    </source>
</evidence>
<dbReference type="WBParaSite" id="BXY_0649300.1">
    <property type="protein sequence ID" value="BXY_0649300.1"/>
    <property type="gene ID" value="BXY_0649300"/>
</dbReference>
<comment type="subcellular location">
    <subcellularLocation>
        <location evidence="1">Membrane</location>
        <topology evidence="1">Multi-pass membrane protein</topology>
    </subcellularLocation>
</comment>
<evidence type="ECO:0000313" key="11">
    <source>
        <dbReference type="WBParaSite" id="BXY_0649300.1"/>
    </source>
</evidence>
<keyword evidence="3 5" id="KW-1133">Transmembrane helix</keyword>
<dbReference type="EMBL" id="CAJFCV020000006">
    <property type="protein sequence ID" value="CAG9132252.1"/>
    <property type="molecule type" value="Genomic_DNA"/>
</dbReference>
<evidence type="ECO:0000256" key="4">
    <source>
        <dbReference type="ARBA" id="ARBA00023136"/>
    </source>
</evidence>
<keyword evidence="10" id="KW-1185">Reference proteome</keyword>
<evidence type="ECO:0000256" key="2">
    <source>
        <dbReference type="ARBA" id="ARBA00022692"/>
    </source>
</evidence>
<keyword evidence="4 5" id="KW-0472">Membrane</keyword>
<dbReference type="GO" id="GO:0005886">
    <property type="term" value="C:plasma membrane"/>
    <property type="evidence" value="ECO:0007669"/>
    <property type="project" value="TreeGrafter"/>
</dbReference>
<keyword evidence="2 5" id="KW-0812">Transmembrane</keyword>
<reference evidence="7" key="2">
    <citation type="submission" date="2020-09" db="EMBL/GenBank/DDBJ databases">
        <authorList>
            <person name="Kikuchi T."/>
        </authorList>
    </citation>
    <scope>NUCLEOTIDE SEQUENCE</scope>
    <source>
        <strain evidence="7">Ka4C1</strain>
    </source>
</reference>
<accession>A0A1I7S0G9</accession>
<dbReference type="GO" id="GO:0007268">
    <property type="term" value="P:chemical synaptic transmission"/>
    <property type="evidence" value="ECO:0007669"/>
    <property type="project" value="TreeGrafter"/>
</dbReference>
<dbReference type="EMBL" id="CAJFCV020000006">
    <property type="protein sequence ID" value="CAG9132249.1"/>
    <property type="molecule type" value="Genomic_DNA"/>
</dbReference>
<evidence type="ECO:0000313" key="10">
    <source>
        <dbReference type="Proteomes" id="UP000659654"/>
    </source>
</evidence>
<evidence type="ECO:0000313" key="9">
    <source>
        <dbReference type="Proteomes" id="UP000095284"/>
    </source>
</evidence>
<dbReference type="EMBL" id="CAJFDI010000006">
    <property type="protein sequence ID" value="CAD5235712.1"/>
    <property type="molecule type" value="Genomic_DNA"/>
</dbReference>
<dbReference type="GO" id="GO:0055075">
    <property type="term" value="P:potassium ion homeostasis"/>
    <property type="evidence" value="ECO:0007669"/>
    <property type="project" value="TreeGrafter"/>
</dbReference>
<dbReference type="OrthoDB" id="5843438at2759"/>
<name>A0A1I7S0G9_BURXY</name>
<sequence length="90" mass="9764">MTVSEMFIRDKHGESEMGKMIVAELTVPAPIVILIGCLASTIGSGMQSLTGAPRILQAIASDEVILFLRMFKSTDRRGEPSVVIFLTLLI</sequence>
<evidence type="ECO:0000313" key="8">
    <source>
        <dbReference type="EMBL" id="CAD5235715.1"/>
    </source>
</evidence>
<organism evidence="9 11">
    <name type="scientific">Bursaphelenchus xylophilus</name>
    <name type="common">Pinewood nematode worm</name>
    <name type="synonym">Aphelenchoides xylophilus</name>
    <dbReference type="NCBI Taxonomy" id="6326"/>
    <lineage>
        <taxon>Eukaryota</taxon>
        <taxon>Metazoa</taxon>
        <taxon>Ecdysozoa</taxon>
        <taxon>Nematoda</taxon>
        <taxon>Chromadorea</taxon>
        <taxon>Rhabditida</taxon>
        <taxon>Tylenchina</taxon>
        <taxon>Tylenchomorpha</taxon>
        <taxon>Aphelenchoidea</taxon>
        <taxon>Aphelenchoididae</taxon>
        <taxon>Bursaphelenchus</taxon>
    </lineage>
</organism>
<dbReference type="Gene3D" id="1.20.1740.10">
    <property type="entry name" value="Amino acid/polyamine transporter I"/>
    <property type="match status" value="1"/>
</dbReference>
<dbReference type="Pfam" id="PF00324">
    <property type="entry name" value="AA_permease"/>
    <property type="match status" value="1"/>
</dbReference>
<reference evidence="11" key="1">
    <citation type="submission" date="2016-11" db="UniProtKB">
        <authorList>
            <consortium name="WormBaseParasite"/>
        </authorList>
    </citation>
    <scope>IDENTIFICATION</scope>
</reference>
<dbReference type="Proteomes" id="UP000095284">
    <property type="component" value="Unplaced"/>
</dbReference>
<dbReference type="Proteomes" id="UP000659654">
    <property type="component" value="Unassembled WGS sequence"/>
</dbReference>
<dbReference type="AlphaFoldDB" id="A0A1I7S0G9"/>
<feature type="transmembrane region" description="Helical" evidence="5">
    <location>
        <begin position="21"/>
        <end position="42"/>
    </location>
</feature>
<protein>
    <submittedName>
        <fullName evidence="7">(pine wood nematode) hypothetical protein</fullName>
    </submittedName>
</protein>